<dbReference type="EMBL" id="KI630647">
    <property type="protein sequence ID" value="EYU34899.1"/>
    <property type="molecule type" value="Genomic_DNA"/>
</dbReference>
<protein>
    <recommendedName>
        <fullName evidence="6">Glycine-rich protein</fullName>
    </recommendedName>
</protein>
<dbReference type="PANTHER" id="PTHR37389:SF41">
    <property type="entry name" value="GLYCINE-RICH PROTEIN 3 SHORT ISOFORM-LIKE"/>
    <property type="match status" value="1"/>
</dbReference>
<evidence type="ECO:0000313" key="4">
    <source>
        <dbReference type="EMBL" id="EYU41148.1"/>
    </source>
</evidence>
<keyword evidence="1" id="KW-0732">Signal</keyword>
<dbReference type="KEGG" id="egt:105970656"/>
<organism evidence="4 5">
    <name type="scientific">Erythranthe guttata</name>
    <name type="common">Yellow monkey flower</name>
    <name type="synonym">Mimulus guttatus</name>
    <dbReference type="NCBI Taxonomy" id="4155"/>
    <lineage>
        <taxon>Eukaryota</taxon>
        <taxon>Viridiplantae</taxon>
        <taxon>Streptophyta</taxon>
        <taxon>Embryophyta</taxon>
        <taxon>Tracheophyta</taxon>
        <taxon>Spermatophyta</taxon>
        <taxon>Magnoliopsida</taxon>
        <taxon>eudicotyledons</taxon>
        <taxon>Gunneridae</taxon>
        <taxon>Pentapetalae</taxon>
        <taxon>asterids</taxon>
        <taxon>lamiids</taxon>
        <taxon>Lamiales</taxon>
        <taxon>Phrymaceae</taxon>
        <taxon>Erythranthe</taxon>
    </lineage>
</organism>
<dbReference type="PANTHER" id="PTHR37389">
    <property type="entry name" value="NODULIN-24"/>
    <property type="match status" value="1"/>
</dbReference>
<evidence type="ECO:0000313" key="3">
    <source>
        <dbReference type="EMBL" id="EYU34899.1"/>
    </source>
</evidence>
<dbReference type="InterPro" id="IPR010800">
    <property type="entry name" value="GRP"/>
</dbReference>
<evidence type="ECO:0000256" key="1">
    <source>
        <dbReference type="SAM" id="SignalP"/>
    </source>
</evidence>
<sequence length="106" mass="10991">MASKAIVYLVLLLAMVVFISTEVAARDLAETSNTVDASTEVEGTNGAVNDAKYGGNYGGGRGSNYGGGGRGGRCRYGCCGRSYYRGGCRCCTFAGQKVDAEPQSKP</sequence>
<accession>A0A022RMY8</accession>
<dbReference type="AlphaFoldDB" id="A0A022RMY8"/>
<proteinExistence type="predicted"/>
<evidence type="ECO:0000313" key="5">
    <source>
        <dbReference type="Proteomes" id="UP000030748"/>
    </source>
</evidence>
<evidence type="ECO:0000313" key="2">
    <source>
        <dbReference type="EMBL" id="EYU26077.1"/>
    </source>
</evidence>
<evidence type="ECO:0008006" key="6">
    <source>
        <dbReference type="Google" id="ProtNLM"/>
    </source>
</evidence>
<feature type="chain" id="PRO_5015026037" description="Glycine-rich protein" evidence="1">
    <location>
        <begin position="26"/>
        <end position="106"/>
    </location>
</feature>
<feature type="signal peptide" evidence="1">
    <location>
        <begin position="1"/>
        <end position="25"/>
    </location>
</feature>
<name>A0A022RMY8_ERYGU</name>
<dbReference type="KEGG" id="egt:105960717"/>
<reference evidence="4 5" key="1">
    <citation type="journal article" date="2013" name="Proc. Natl. Acad. Sci. U.S.A.">
        <title>Fine-scale variation in meiotic recombination in Mimulus inferred from population shotgun sequencing.</title>
        <authorList>
            <person name="Hellsten U."/>
            <person name="Wright K.M."/>
            <person name="Jenkins J."/>
            <person name="Shu S."/>
            <person name="Yuan Y."/>
            <person name="Wessler S.R."/>
            <person name="Schmutz J."/>
            <person name="Willis J.H."/>
            <person name="Rokhsar D.S."/>
        </authorList>
    </citation>
    <scope>NUCLEOTIDE SEQUENCE [LARGE SCALE GENOMIC DNA]</scope>
    <source>
        <strain evidence="5">cv. DUN x IM62</strain>
    </source>
</reference>
<dbReference type="EMBL" id="KI630360">
    <property type="protein sequence ID" value="EYU41148.1"/>
    <property type="molecule type" value="Genomic_DNA"/>
</dbReference>
<dbReference type="EMBL" id="KI631768">
    <property type="protein sequence ID" value="EYU26077.1"/>
    <property type="molecule type" value="Genomic_DNA"/>
</dbReference>
<gene>
    <name evidence="4" type="ORF">MIMGU_mgv1a016792mg</name>
    <name evidence="3" type="ORF">MIMGU_mgv1a019222mg</name>
    <name evidence="2" type="ORF">MIMGU_mgv1a024887mg</name>
</gene>
<dbReference type="KEGG" id="egt:105953758"/>
<dbReference type="Proteomes" id="UP000030748">
    <property type="component" value="Unassembled WGS sequence"/>
</dbReference>
<dbReference type="Pfam" id="PF07172">
    <property type="entry name" value="GRP"/>
    <property type="match status" value="1"/>
</dbReference>
<dbReference type="OrthoDB" id="913804at2759"/>
<dbReference type="STRING" id="4155.A0A022RMY8"/>
<dbReference type="OMA" id="HRYIIRR"/>
<keyword evidence="5" id="KW-1185">Reference proteome</keyword>